<evidence type="ECO:0000313" key="1">
    <source>
        <dbReference type="EMBL" id="CCE99416.1"/>
    </source>
</evidence>
<gene>
    <name evidence="1" type="ordered locus">SFHH103_04950</name>
</gene>
<dbReference type="KEGG" id="sfh:SFHH103_04950"/>
<dbReference type="PATRIC" id="fig|380.5.peg.4500"/>
<name>G9AED4_SINF1</name>
<protein>
    <submittedName>
        <fullName evidence="1">Uncharacterized protein</fullName>
    </submittedName>
</protein>
<proteinExistence type="predicted"/>
<reference evidence="1 2" key="1">
    <citation type="journal article" date="2012" name="J. Bacteriol.">
        <title>Genome sequence of the soybean symbiont Sinorhizobium fredii HH103.</title>
        <authorList>
            <person name="Weidner S."/>
            <person name="Becker A."/>
            <person name="Bonilla I."/>
            <person name="Jaenicke S."/>
            <person name="Lloret J."/>
            <person name="Margaret I."/>
            <person name="Puhler A."/>
            <person name="Ruiz-Sainz J.E."/>
            <person name="Schneiker-Bekel S."/>
            <person name="Szczepanowski R."/>
            <person name="Vinardell J.M."/>
            <person name="Zehner S."/>
            <person name="Gottfert M."/>
        </authorList>
    </citation>
    <scope>NUCLEOTIDE SEQUENCE [LARGE SCALE GENOMIC DNA]</scope>
    <source>
        <strain evidence="1 2">HH103</strain>
        <plasmid evidence="2">pSfHH103e</plasmid>
    </source>
</reference>
<geneLocation type="plasmid" evidence="1 2">
    <name>pSfHH103e</name>
</geneLocation>
<accession>G9AED4</accession>
<dbReference type="HOGENOM" id="CLU_2919562_0_0_5"/>
<dbReference type="Proteomes" id="UP000007735">
    <property type="component" value="Plasmid pSfHH103e"/>
</dbReference>
<dbReference type="EMBL" id="HE616899">
    <property type="protein sequence ID" value="CCE99416.1"/>
    <property type="molecule type" value="Genomic_DNA"/>
</dbReference>
<sequence>MSTSIRRSINRLIVSIAGAVTYNFLVCRGRDAKSTGQFPSITEAGFVHTFRVTETTLEEDT</sequence>
<keyword evidence="1" id="KW-0614">Plasmid</keyword>
<evidence type="ECO:0000313" key="2">
    <source>
        <dbReference type="Proteomes" id="UP000007735"/>
    </source>
</evidence>
<dbReference type="AlphaFoldDB" id="G9AED4"/>
<organism evidence="1 2">
    <name type="scientific">Sinorhizobium fredii (strain HH103)</name>
    <dbReference type="NCBI Taxonomy" id="1117943"/>
    <lineage>
        <taxon>Bacteria</taxon>
        <taxon>Pseudomonadati</taxon>
        <taxon>Pseudomonadota</taxon>
        <taxon>Alphaproteobacteria</taxon>
        <taxon>Hyphomicrobiales</taxon>
        <taxon>Rhizobiaceae</taxon>
        <taxon>Sinorhizobium/Ensifer group</taxon>
        <taxon>Sinorhizobium</taxon>
    </lineage>
</organism>